<gene>
    <name evidence="1" type="ORF">NCTC12282_00057</name>
</gene>
<protein>
    <submittedName>
        <fullName evidence="1">Uncharacterized protein</fullName>
    </submittedName>
</protein>
<proteinExistence type="predicted"/>
<evidence type="ECO:0000313" key="1">
    <source>
        <dbReference type="EMBL" id="VFS45185.1"/>
    </source>
</evidence>
<dbReference type="Proteomes" id="UP000373449">
    <property type="component" value="Unassembled WGS sequence"/>
</dbReference>
<accession>A0A484ZB55</accession>
<name>A0A484ZB55_9GAMM</name>
<evidence type="ECO:0000313" key="2">
    <source>
        <dbReference type="Proteomes" id="UP000373449"/>
    </source>
</evidence>
<sequence>MKLLDFRQHKDHPEVMPIYLSEEQKQPLINPHRICRERHICKRINCVLLSADGWSPDMIPRSSLLHETAVRRRLNEAQTAELTTLTANLLPITQAIVSIIDNLWGISCAVPGIINKWLYKHGVSYRKPVGIA</sequence>
<dbReference type="EMBL" id="CAADJA010000002">
    <property type="protein sequence ID" value="VFS45185.1"/>
    <property type="molecule type" value="Genomic_DNA"/>
</dbReference>
<reference evidence="1 2" key="1">
    <citation type="submission" date="2019-03" db="EMBL/GenBank/DDBJ databases">
        <authorList>
            <consortium name="Pathogen Informatics"/>
        </authorList>
    </citation>
    <scope>NUCLEOTIDE SEQUENCE [LARGE SCALE GENOMIC DNA]</scope>
    <source>
        <strain evidence="1 2">NCTC12282</strain>
    </source>
</reference>
<organism evidence="1 2">
    <name type="scientific">Budvicia aquatica</name>
    <dbReference type="NCBI Taxonomy" id="82979"/>
    <lineage>
        <taxon>Bacteria</taxon>
        <taxon>Pseudomonadati</taxon>
        <taxon>Pseudomonadota</taxon>
        <taxon>Gammaproteobacteria</taxon>
        <taxon>Enterobacterales</taxon>
        <taxon>Budviciaceae</taxon>
        <taxon>Budvicia</taxon>
    </lineage>
</organism>
<dbReference type="AlphaFoldDB" id="A0A484ZB55"/>